<feature type="coiled-coil region" evidence="1">
    <location>
        <begin position="499"/>
        <end position="587"/>
    </location>
</feature>
<dbReference type="PANTHER" id="PTHR31540">
    <property type="entry name" value="CENTROSOMAL PROTEIN OF 131 KDA"/>
    <property type="match status" value="1"/>
</dbReference>
<accession>A0A5E4MI14</accession>
<evidence type="ECO:0000313" key="3">
    <source>
        <dbReference type="EMBL" id="VVC30067.1"/>
    </source>
</evidence>
<evidence type="ECO:0000256" key="1">
    <source>
        <dbReference type="SAM" id="Coils"/>
    </source>
</evidence>
<reference evidence="3 4" key="1">
    <citation type="submission" date="2019-08" db="EMBL/GenBank/DDBJ databases">
        <authorList>
            <person name="Alioto T."/>
            <person name="Alioto T."/>
            <person name="Gomez Garrido J."/>
        </authorList>
    </citation>
    <scope>NUCLEOTIDE SEQUENCE [LARGE SCALE GENOMIC DNA]</scope>
</reference>
<feature type="coiled-coil region" evidence="1">
    <location>
        <begin position="638"/>
        <end position="761"/>
    </location>
</feature>
<feature type="region of interest" description="Disordered" evidence="2">
    <location>
        <begin position="454"/>
        <end position="480"/>
    </location>
</feature>
<gene>
    <name evidence="3" type="ORF">CINCED_3A008063</name>
</gene>
<proteinExistence type="predicted"/>
<evidence type="ECO:0008006" key="5">
    <source>
        <dbReference type="Google" id="ProtNLM"/>
    </source>
</evidence>
<feature type="compositionally biased region" description="Polar residues" evidence="2">
    <location>
        <begin position="60"/>
        <end position="70"/>
    </location>
</feature>
<organism evidence="3 4">
    <name type="scientific">Cinara cedri</name>
    <dbReference type="NCBI Taxonomy" id="506608"/>
    <lineage>
        <taxon>Eukaryota</taxon>
        <taxon>Metazoa</taxon>
        <taxon>Ecdysozoa</taxon>
        <taxon>Arthropoda</taxon>
        <taxon>Hexapoda</taxon>
        <taxon>Insecta</taxon>
        <taxon>Pterygota</taxon>
        <taxon>Neoptera</taxon>
        <taxon>Paraneoptera</taxon>
        <taxon>Hemiptera</taxon>
        <taxon>Sternorrhyncha</taxon>
        <taxon>Aphidomorpha</taxon>
        <taxon>Aphidoidea</taxon>
        <taxon>Aphididae</taxon>
        <taxon>Lachninae</taxon>
        <taxon>Cinara</taxon>
    </lineage>
</organism>
<dbReference type="GO" id="GO:0010824">
    <property type="term" value="P:regulation of centrosome duplication"/>
    <property type="evidence" value="ECO:0007669"/>
    <property type="project" value="TreeGrafter"/>
</dbReference>
<sequence length="982" mass="113492">MSNLKRDTKPSKNVTSTGLSLQGSQINLTTRLSNFNITNPLHYLYNDNVEASPSRGRPMSATTLGPTYQESPRRLRHVKRPQSADTINKIAKNRHITFDFNEQQNNTGSRNYAVLESTFDELDAAELSSGGRSTPVQDIQQNENDKQPTLEPGLKSKPPIPPAGNVQQETFDRQSKTSVTFDDAIELKFQRWFPNSAPIAVPTDTDVSLNGMSYEYSERVIDNDKGTITYTRSSSSMSIRGSQDQLDEEHLYSNLSAAIGGGDKLKTSVSVDLLEILQNDDNRRVSSVKLKKKKKTTPVAHKVKKDVPKTVFKSKPGIVKSDPVVMKREPIEAARNEQYLEKVIKKDHPNKTDDSSVDYIKDDVVSWMSCHQRPSTPELNGNFETFCKENHKTSTYDEIVNILKELESENNDIDNMNVRKTGVTDNNKDQTLVPEPSSSSKALWSFLDEVERNSNRSTPSKSYKQKSSLKVSNTPPSSPEKIVTEVKKGNLQKVMELGKAELAQQVAMLQLKLSEKEDVTEKLKITITELQAEHAKSKAEYESTVMRHQKFIDKLLNEKKELSENCALNVKEMTKKMNDALANLEERHKVELKKAVDKQVASEKIKKDRWVDLKTKKIKEMTIKGIEPELNRMSIAYQEELTELRRIHQSQIEEIEATWHRRMATMRDKMDAEREQAVVTERENSRNRLEIEISELEKSYQEQRKRLLGEIHSERLRQERENEITLMDKQRALEHKFEKLVEELQEKISTKEQEFQNELKTIREMCESEKTKWIKHQTTVLTEKENTIKEMCKKERDKHIELVIQKLENEASEREKTSEAKIKRIKSEYEADIHELEKTISGHRLKLNESRTKGQEYEEKIVELTSELNKCHAEQKRLHEMISKLKEEIGSKENTKNETVTKVELLKSELNQSKLNFETKLKTIQHDKEREINCVYVRVKEAIKRKDEVIQALQSERNAALDQCNNMERLLDRQRKEFLKLN</sequence>
<dbReference type="Proteomes" id="UP000325440">
    <property type="component" value="Unassembled WGS sequence"/>
</dbReference>
<evidence type="ECO:0000313" key="4">
    <source>
        <dbReference type="Proteomes" id="UP000325440"/>
    </source>
</evidence>
<feature type="compositionally biased region" description="Polar residues" evidence="2">
    <location>
        <begin position="130"/>
        <end position="142"/>
    </location>
</feature>
<dbReference type="OrthoDB" id="197735at2759"/>
<dbReference type="GO" id="GO:0034451">
    <property type="term" value="C:centriolar satellite"/>
    <property type="evidence" value="ECO:0007669"/>
    <property type="project" value="TreeGrafter"/>
</dbReference>
<keyword evidence="4" id="KW-1185">Reference proteome</keyword>
<dbReference type="AlphaFoldDB" id="A0A5E4MI14"/>
<evidence type="ECO:0000256" key="2">
    <source>
        <dbReference type="SAM" id="MobiDB-lite"/>
    </source>
</evidence>
<dbReference type="InterPro" id="IPR030465">
    <property type="entry name" value="CEP131"/>
</dbReference>
<dbReference type="EMBL" id="CABPRJ010000504">
    <property type="protein sequence ID" value="VVC30067.1"/>
    <property type="molecule type" value="Genomic_DNA"/>
</dbReference>
<dbReference type="GO" id="GO:0035735">
    <property type="term" value="P:intraciliary transport involved in cilium assembly"/>
    <property type="evidence" value="ECO:0007669"/>
    <property type="project" value="InterPro"/>
</dbReference>
<keyword evidence="1" id="KW-0175">Coiled coil</keyword>
<feature type="region of interest" description="Disordered" evidence="2">
    <location>
        <begin position="413"/>
        <end position="439"/>
    </location>
</feature>
<feature type="compositionally biased region" description="Polar residues" evidence="2">
    <location>
        <begin position="455"/>
        <end position="475"/>
    </location>
</feature>
<feature type="coiled-coil region" evidence="1">
    <location>
        <begin position="804"/>
        <end position="888"/>
    </location>
</feature>
<dbReference type="GO" id="GO:0005929">
    <property type="term" value="C:cilium"/>
    <property type="evidence" value="ECO:0007669"/>
    <property type="project" value="GOC"/>
</dbReference>
<protein>
    <recommendedName>
        <fullName evidence="5">5-azacytidine-induced protein 1</fullName>
    </recommendedName>
</protein>
<dbReference type="PANTHER" id="PTHR31540:SF1">
    <property type="entry name" value="CENTROSOMAL PROTEIN OF 131 KDA"/>
    <property type="match status" value="1"/>
</dbReference>
<feature type="region of interest" description="Disordered" evidence="2">
    <location>
        <begin position="127"/>
        <end position="177"/>
    </location>
</feature>
<feature type="region of interest" description="Disordered" evidence="2">
    <location>
        <begin position="53"/>
        <end position="83"/>
    </location>
</feature>
<name>A0A5E4MI14_9HEMI</name>
<feature type="coiled-coil region" evidence="1">
    <location>
        <begin position="936"/>
        <end position="977"/>
    </location>
</feature>